<evidence type="ECO:0000259" key="20">
    <source>
        <dbReference type="SMART" id="SM01221"/>
    </source>
</evidence>
<dbReference type="Gene3D" id="1.20.120.680">
    <property type="entry name" value="Formiminotetrahydrofolate cyclodeaminase monomer, up-and-down helical bundle"/>
    <property type="match status" value="1"/>
</dbReference>
<dbReference type="Pfam" id="PF04961">
    <property type="entry name" value="FTCD_C"/>
    <property type="match status" value="1"/>
</dbReference>
<accession>A0A0S4LKJ7</accession>
<dbReference type="Proteomes" id="UP000198736">
    <property type="component" value="Unassembled WGS sequence"/>
</dbReference>
<dbReference type="InterPro" id="IPR022384">
    <property type="entry name" value="FormiminoTrfase_cat_dom_sf"/>
</dbReference>
<comment type="similarity">
    <text evidence="5">In the C-terminal section; belongs to the cyclodeaminase/cyclohydrolase family.</text>
</comment>
<dbReference type="GO" id="GO:0005814">
    <property type="term" value="C:centriole"/>
    <property type="evidence" value="ECO:0007669"/>
    <property type="project" value="UniProtKB-SubCell"/>
</dbReference>
<evidence type="ECO:0000256" key="18">
    <source>
        <dbReference type="ARBA" id="ARBA00025915"/>
    </source>
</evidence>
<keyword evidence="23" id="KW-1185">Reference proteome</keyword>
<dbReference type="SUPFAM" id="SSF55116">
    <property type="entry name" value="Formiminotransferase domain of formiminotransferase-cyclodeaminase"/>
    <property type="match status" value="2"/>
</dbReference>
<evidence type="ECO:0000313" key="23">
    <source>
        <dbReference type="Proteomes" id="UP000198736"/>
    </source>
</evidence>
<comment type="subunit">
    <text evidence="18">Homooctamer, including four polyglutamate binding sites. The subunits are arranged as a tetramer of dimers, and form a planar ring-shaped structure.</text>
</comment>
<evidence type="ECO:0000256" key="7">
    <source>
        <dbReference type="ARBA" id="ARBA00012998"/>
    </source>
</evidence>
<comment type="subcellular location">
    <subcellularLocation>
        <location evidence="1">Cytoplasm</location>
        <location evidence="1">Cytoskeleton</location>
        <location evidence="1">Microtubule organizing center</location>
        <location evidence="1">Centrosome</location>
        <location evidence="1">Centriole</location>
    </subcellularLocation>
    <subcellularLocation>
        <location evidence="2">Golgi apparatus</location>
    </subcellularLocation>
</comment>
<keyword evidence="13" id="KW-0333">Golgi apparatus</keyword>
<dbReference type="STRING" id="1742973.COMA2_230051"/>
<dbReference type="GO" id="GO:0019556">
    <property type="term" value="P:L-histidine catabolic process to glutamate and formamide"/>
    <property type="evidence" value="ECO:0007669"/>
    <property type="project" value="UniProtKB-UniPathway"/>
</dbReference>
<evidence type="ECO:0000313" key="22">
    <source>
        <dbReference type="EMBL" id="CUS36470.1"/>
    </source>
</evidence>
<evidence type="ECO:0000256" key="9">
    <source>
        <dbReference type="ARBA" id="ARBA00022490"/>
    </source>
</evidence>
<evidence type="ECO:0000256" key="15">
    <source>
        <dbReference type="ARBA" id="ARBA00023239"/>
    </source>
</evidence>
<dbReference type="PANTHER" id="PTHR12234">
    <property type="entry name" value="FORMIMINOTRANSFERASE-CYCLODEAMINASE"/>
    <property type="match status" value="1"/>
</dbReference>
<proteinExistence type="inferred from homology"/>
<evidence type="ECO:0000256" key="17">
    <source>
        <dbReference type="ARBA" id="ARBA00025506"/>
    </source>
</evidence>
<comment type="function">
    <text evidence="17">Folate-dependent enzyme, that displays both transferase and deaminase activity. Serves to channel one-carbon units from formiminoglutamate to the folate pool.</text>
</comment>
<evidence type="ECO:0000256" key="13">
    <source>
        <dbReference type="ARBA" id="ARBA00023034"/>
    </source>
</evidence>
<dbReference type="SMART" id="SM01221">
    <property type="entry name" value="FTCD"/>
    <property type="match status" value="1"/>
</dbReference>
<dbReference type="InterPro" id="IPR004227">
    <property type="entry name" value="Formiminotransferase_cat"/>
</dbReference>
<gene>
    <name evidence="22" type="ORF">COMA2_230051</name>
</gene>
<dbReference type="InterPro" id="IPR037064">
    <property type="entry name" value="Formiminotransferase_N_sf"/>
</dbReference>
<dbReference type="EC" id="4.3.1.4" evidence="7"/>
<sequence length="488" mass="52294">MDRLVECVPNFSEGRDQGTVHALIDAVTATADVTLLDHSLDADHHRSVLTFCGPPDAMVEAAFRAVRLATELIDLRTHVGVHPRIGATDVVPFIPIKGMTMQDCVLLAKRLGERVGRELGIPVFLYERAAGRADHAPLESVRRGGLEGLTFRMESDPDWIPDYGPPRLHGRAGAIAIGARPPLIAYNVNLRSTNVEQARSIARAVRHSSGGLPAVKAIGVELSSRGMVQVAMNVTDYLVTPILTVFQSVKAEAAKRDIEVAGSELIGLAPQAALDQAAAASLQLDRFDSSQILETRIAEAMRSTHGPAHPLSHFLAAVADAKPTPAGGSVAAFVGALAASLGVMGARLAGQSDREQRLLELSRQLHQLVQTDTEVYNGLMDAYKISKHQPDRPHAIVMALQRATEVPLEITELSCEVARLLHPLREGAKPAVRSDLTVGLALAIAAAQAGLVTANTNTNAQQNHQLADSIRHRIVQATESLEELRTLC</sequence>
<comment type="similarity">
    <text evidence="4">In the N-terminal section; belongs to the formiminotransferase family.</text>
</comment>
<keyword evidence="11" id="KW-0369">Histidine metabolism</keyword>
<dbReference type="InterPro" id="IPR007044">
    <property type="entry name" value="Cyclodeamin/CycHdrlase"/>
</dbReference>
<evidence type="ECO:0000259" key="21">
    <source>
        <dbReference type="SMART" id="SM01222"/>
    </source>
</evidence>
<comment type="pathway">
    <text evidence="3">Amino-acid degradation; L-histidine degradation into L-glutamate; L-glutamate from N-formimidoyl-L-glutamate (transferase route): step 1/1.</text>
</comment>
<feature type="domain" description="Formiminotransferase C-terminal subdomain" evidence="20">
    <location>
        <begin position="182"/>
        <end position="296"/>
    </location>
</feature>
<protein>
    <recommendedName>
        <fullName evidence="8">Formimidoyltransferase-cyclodeaminase</fullName>
        <ecNumber evidence="6">2.1.2.5</ecNumber>
        <ecNumber evidence="7">4.3.1.4</ecNumber>
    </recommendedName>
    <alternativeName>
        <fullName evidence="19">Formiminotransferase-cyclodeaminase</fullName>
    </alternativeName>
</protein>
<dbReference type="Gene3D" id="3.30.990.10">
    <property type="entry name" value="Formiminotransferase, N-terminal subdomain"/>
    <property type="match status" value="1"/>
</dbReference>
<evidence type="ECO:0000256" key="11">
    <source>
        <dbReference type="ARBA" id="ARBA00022808"/>
    </source>
</evidence>
<dbReference type="AlphaFoldDB" id="A0A0S4LKJ7"/>
<dbReference type="Pfam" id="PF02971">
    <property type="entry name" value="FTCD"/>
    <property type="match status" value="1"/>
</dbReference>
<evidence type="ECO:0000256" key="8">
    <source>
        <dbReference type="ARBA" id="ARBA00017787"/>
    </source>
</evidence>
<dbReference type="SUPFAM" id="SSF101262">
    <property type="entry name" value="Methenyltetrahydrofolate cyclohydrolase-like"/>
    <property type="match status" value="1"/>
</dbReference>
<dbReference type="SMART" id="SM01222">
    <property type="entry name" value="FTCD_N"/>
    <property type="match status" value="1"/>
</dbReference>
<dbReference type="UniPathway" id="UPA00379">
    <property type="reaction ID" value="UER00555"/>
</dbReference>
<evidence type="ECO:0000256" key="2">
    <source>
        <dbReference type="ARBA" id="ARBA00004555"/>
    </source>
</evidence>
<dbReference type="Gene3D" id="3.30.70.670">
    <property type="entry name" value="Formiminotransferase, C-terminal subdomain"/>
    <property type="match status" value="1"/>
</dbReference>
<dbReference type="GO" id="GO:0005542">
    <property type="term" value="F:folic acid binding"/>
    <property type="evidence" value="ECO:0007669"/>
    <property type="project" value="UniProtKB-KW"/>
</dbReference>
<dbReference type="Pfam" id="PF07837">
    <property type="entry name" value="FTCD_N"/>
    <property type="match status" value="1"/>
</dbReference>
<dbReference type="InterPro" id="IPR051623">
    <property type="entry name" value="FTCD"/>
</dbReference>
<evidence type="ECO:0000256" key="4">
    <source>
        <dbReference type="ARBA" id="ARBA00008297"/>
    </source>
</evidence>
<dbReference type="OrthoDB" id="9773217at2"/>
<keyword evidence="16" id="KW-0511">Multifunctional enzyme</keyword>
<keyword evidence="12" id="KW-0290">Folate-binding</keyword>
<keyword evidence="15 22" id="KW-0456">Lyase</keyword>
<dbReference type="InterPro" id="IPR037070">
    <property type="entry name" value="Formiminotransferase_C_sf"/>
</dbReference>
<dbReference type="NCBIfam" id="TIGR02024">
    <property type="entry name" value="FtcD"/>
    <property type="match status" value="1"/>
</dbReference>
<dbReference type="GO" id="GO:0030409">
    <property type="term" value="F:glutamate formimidoyltransferase activity"/>
    <property type="evidence" value="ECO:0007669"/>
    <property type="project" value="UniProtKB-EC"/>
</dbReference>
<dbReference type="InterPro" id="IPR036178">
    <property type="entry name" value="Formintransfe-cycloase-like_sf"/>
</dbReference>
<evidence type="ECO:0000256" key="19">
    <source>
        <dbReference type="ARBA" id="ARBA00030029"/>
    </source>
</evidence>
<evidence type="ECO:0000256" key="16">
    <source>
        <dbReference type="ARBA" id="ARBA00023268"/>
    </source>
</evidence>
<organism evidence="22 23">
    <name type="scientific">Candidatus Nitrospira nitrificans</name>
    <dbReference type="NCBI Taxonomy" id="1742973"/>
    <lineage>
        <taxon>Bacteria</taxon>
        <taxon>Pseudomonadati</taxon>
        <taxon>Nitrospirota</taxon>
        <taxon>Nitrospiria</taxon>
        <taxon>Nitrospirales</taxon>
        <taxon>Nitrospiraceae</taxon>
        <taxon>Nitrospira</taxon>
    </lineage>
</organism>
<dbReference type="GO" id="GO:0019557">
    <property type="term" value="P:L-histidine catabolic process to glutamate and formate"/>
    <property type="evidence" value="ECO:0007669"/>
    <property type="project" value="UniProtKB-UniPathway"/>
</dbReference>
<keyword evidence="10 22" id="KW-0808">Transferase</keyword>
<dbReference type="EMBL" id="CZPZ01000016">
    <property type="protein sequence ID" value="CUS36470.1"/>
    <property type="molecule type" value="Genomic_DNA"/>
</dbReference>
<evidence type="ECO:0000256" key="12">
    <source>
        <dbReference type="ARBA" id="ARBA00022954"/>
    </source>
</evidence>
<keyword evidence="9" id="KW-0963">Cytoplasm</keyword>
<evidence type="ECO:0000256" key="10">
    <source>
        <dbReference type="ARBA" id="ARBA00022679"/>
    </source>
</evidence>
<dbReference type="EC" id="2.1.2.5" evidence="6"/>
<evidence type="ECO:0000256" key="14">
    <source>
        <dbReference type="ARBA" id="ARBA00023212"/>
    </source>
</evidence>
<dbReference type="InterPro" id="IPR012886">
    <property type="entry name" value="Formiminotransferase_N"/>
</dbReference>
<feature type="domain" description="Formiminotransferase N-terminal subdomain" evidence="21">
    <location>
        <begin position="3"/>
        <end position="181"/>
    </location>
</feature>
<name>A0A0S4LKJ7_9BACT</name>
<dbReference type="GO" id="GO:0030412">
    <property type="term" value="F:formimidoyltetrahydrofolate cyclodeaminase activity"/>
    <property type="evidence" value="ECO:0007669"/>
    <property type="project" value="UniProtKB-EC"/>
</dbReference>
<evidence type="ECO:0000256" key="1">
    <source>
        <dbReference type="ARBA" id="ARBA00004114"/>
    </source>
</evidence>
<keyword evidence="14" id="KW-0206">Cytoskeleton</keyword>
<dbReference type="InterPro" id="IPR013802">
    <property type="entry name" value="Formiminotransferase_C"/>
</dbReference>
<evidence type="ECO:0000256" key="5">
    <source>
        <dbReference type="ARBA" id="ARBA00010825"/>
    </source>
</evidence>
<reference evidence="23" key="1">
    <citation type="submission" date="2015-10" db="EMBL/GenBank/DDBJ databases">
        <authorList>
            <person name="Luecker S."/>
            <person name="Luecker S."/>
        </authorList>
    </citation>
    <scope>NUCLEOTIDE SEQUENCE [LARGE SCALE GENOMIC DNA]</scope>
</reference>
<dbReference type="PANTHER" id="PTHR12234:SF1">
    <property type="entry name" value="FORMIMINOTRANSFERASE N-TERMINAL SUBDOMAIN-CONTAINING PROTEIN"/>
    <property type="match status" value="1"/>
</dbReference>
<evidence type="ECO:0000256" key="6">
    <source>
        <dbReference type="ARBA" id="ARBA00012252"/>
    </source>
</evidence>
<dbReference type="RefSeq" id="WP_090898068.1">
    <property type="nucleotide sequence ID" value="NZ_CZPZ01000016.1"/>
</dbReference>
<evidence type="ECO:0000256" key="3">
    <source>
        <dbReference type="ARBA" id="ARBA00005082"/>
    </source>
</evidence>